<name>A0A5A5TX98_LEUCI</name>
<dbReference type="EMBL" id="BJJW01000002">
    <property type="protein sequence ID" value="GDZ83037.1"/>
    <property type="molecule type" value="Genomic_DNA"/>
</dbReference>
<dbReference type="RefSeq" id="WP_149333617.1">
    <property type="nucleotide sequence ID" value="NZ_BJJW01000002.1"/>
</dbReference>
<comment type="caution">
    <text evidence="1">The sequence shown here is derived from an EMBL/GenBank/DDBJ whole genome shotgun (WGS) entry which is preliminary data.</text>
</comment>
<proteinExistence type="predicted"/>
<gene>
    <name evidence="1" type="ORF">LCIT_02790</name>
</gene>
<dbReference type="Proteomes" id="UP000323274">
    <property type="component" value="Unassembled WGS sequence"/>
</dbReference>
<evidence type="ECO:0000313" key="2">
    <source>
        <dbReference type="Proteomes" id="UP000323274"/>
    </source>
</evidence>
<organism evidence="1 2">
    <name type="scientific">Leuconostoc citreum</name>
    <dbReference type="NCBI Taxonomy" id="33964"/>
    <lineage>
        <taxon>Bacteria</taxon>
        <taxon>Bacillati</taxon>
        <taxon>Bacillota</taxon>
        <taxon>Bacilli</taxon>
        <taxon>Lactobacillales</taxon>
        <taxon>Lactobacillaceae</taxon>
        <taxon>Leuconostoc</taxon>
    </lineage>
</organism>
<protein>
    <submittedName>
        <fullName evidence="1">Uncharacterized protein</fullName>
    </submittedName>
</protein>
<dbReference type="AlphaFoldDB" id="A0A5A5TX98"/>
<sequence>MNDIQIKNEIQDRDNNTVRIVFAVTFATGTSISDGAITITKADWLDMTGRQKLEKVANQVSADMLSTIK</sequence>
<reference evidence="1 2" key="1">
    <citation type="submission" date="2019-04" db="EMBL/GenBank/DDBJ databases">
        <title>A pseudo-fructophilic Leuconostoc citreum strain F192-5 isolated from peel of satsuma mandarin: the first report for isolation and characterization of strain-dependent fructophilic-like characteristics.</title>
        <authorList>
            <person name="Maeno S."/>
            <person name="Tanizawa Y."/>
            <person name="Kajikawa A."/>
            <person name="Kanesaki Y."/>
            <person name="Kubota E."/>
            <person name="Arita M."/>
            <person name="Leon D."/>
            <person name="Endo A."/>
        </authorList>
    </citation>
    <scope>NUCLEOTIDE SEQUENCE [LARGE SCALE GENOMIC DNA]</scope>
    <source>
        <strain evidence="1 2">F192-5</strain>
    </source>
</reference>
<evidence type="ECO:0000313" key="1">
    <source>
        <dbReference type="EMBL" id="GDZ83037.1"/>
    </source>
</evidence>
<accession>A0A5A5TX98</accession>